<name>A0AA43AHU9_AERCA</name>
<gene>
    <name evidence="1" type="ORF">N5I07_10505</name>
</gene>
<sequence length="96" mass="11414">MSLQDVEVVKSFLAEKFKENFEWVKTNTRESYYVSASYKFYLRTSFIDNTVVFKDDILSRLQSTFKNIVIEKNKNYLMERSAKGSYVVIPYIEIEV</sequence>
<evidence type="ECO:0000313" key="2">
    <source>
        <dbReference type="Proteomes" id="UP001160758"/>
    </source>
</evidence>
<dbReference type="RefSeq" id="WP_155395922.1">
    <property type="nucleotide sequence ID" value="NZ_JAOCFT010000001.1"/>
</dbReference>
<protein>
    <submittedName>
        <fullName evidence="1">Uncharacterized protein</fullName>
    </submittedName>
</protein>
<reference evidence="1" key="1">
    <citation type="submission" date="2022-09" db="EMBL/GenBank/DDBJ databases">
        <title>Intensive care unit water sources are persistently colonized with multi-drug resistant bacteria and are the site of extensive horizontal gene transfer of antibiotic resistance genes.</title>
        <authorList>
            <person name="Diorio-Toth L."/>
        </authorList>
    </citation>
    <scope>NUCLEOTIDE SEQUENCE</scope>
    <source>
        <strain evidence="1">GD03796</strain>
    </source>
</reference>
<dbReference type="AlphaFoldDB" id="A0AA43AHU9"/>
<comment type="caution">
    <text evidence="1">The sequence shown here is derived from an EMBL/GenBank/DDBJ whole genome shotgun (WGS) entry which is preliminary data.</text>
</comment>
<proteinExistence type="predicted"/>
<dbReference type="Proteomes" id="UP001160758">
    <property type="component" value="Unassembled WGS sequence"/>
</dbReference>
<organism evidence="1 2">
    <name type="scientific">Aeromonas caviae</name>
    <name type="common">Aeromonas punctata</name>
    <dbReference type="NCBI Taxonomy" id="648"/>
    <lineage>
        <taxon>Bacteria</taxon>
        <taxon>Pseudomonadati</taxon>
        <taxon>Pseudomonadota</taxon>
        <taxon>Gammaproteobacteria</taxon>
        <taxon>Aeromonadales</taxon>
        <taxon>Aeromonadaceae</taxon>
        <taxon>Aeromonas</taxon>
    </lineage>
</organism>
<evidence type="ECO:0000313" key="1">
    <source>
        <dbReference type="EMBL" id="MDH1897996.1"/>
    </source>
</evidence>
<accession>A0AA43AHU9</accession>
<dbReference type="EMBL" id="JAOCFT010000001">
    <property type="protein sequence ID" value="MDH1897996.1"/>
    <property type="molecule type" value="Genomic_DNA"/>
</dbReference>